<sequence>MSVPCRARANKSLCRSHSLLAPCPTCAPLPPVATRSQAAYWPAALGGVQHNLLLACQLSPYNRPIGAFSPPSPQTSCVALARKKKNLYQTIRRAGTNGSLSHPRPRRTPSYHNKANQPGILIAMQRTPYPASCKPCTGGALDLQCPLKFPLGAQLNCLSPPWSSMAHDVVLNRLCSSILGHTHIHAHLCCQVERPCRVRSGSG</sequence>
<dbReference type="EMBL" id="WNKQ01000022">
    <property type="protein sequence ID" value="KAF5844587.1"/>
    <property type="molecule type" value="Genomic_DNA"/>
</dbReference>
<dbReference type="AlphaFoldDB" id="A0A8H5Z869"/>
<comment type="caution">
    <text evidence="2">The sequence shown here is derived from an EMBL/GenBank/DDBJ whole genome shotgun (WGS) entry which is preliminary data.</text>
</comment>
<name>A0A8H5Z869_COCSA</name>
<evidence type="ECO:0000313" key="2">
    <source>
        <dbReference type="EMBL" id="KAF5844587.1"/>
    </source>
</evidence>
<dbReference type="Proteomes" id="UP000624244">
    <property type="component" value="Unassembled WGS sequence"/>
</dbReference>
<evidence type="ECO:0000313" key="3">
    <source>
        <dbReference type="Proteomes" id="UP000624244"/>
    </source>
</evidence>
<proteinExistence type="predicted"/>
<gene>
    <name evidence="2" type="ORF">GGP41_007607</name>
</gene>
<feature type="region of interest" description="Disordered" evidence="1">
    <location>
        <begin position="94"/>
        <end position="114"/>
    </location>
</feature>
<accession>A0A8H5Z869</accession>
<protein>
    <submittedName>
        <fullName evidence="2">Uncharacterized protein</fullName>
    </submittedName>
</protein>
<evidence type="ECO:0000256" key="1">
    <source>
        <dbReference type="SAM" id="MobiDB-lite"/>
    </source>
</evidence>
<organism evidence="2 3">
    <name type="scientific">Cochliobolus sativus</name>
    <name type="common">Common root rot and spot blotch fungus</name>
    <name type="synonym">Bipolaris sorokiniana</name>
    <dbReference type="NCBI Taxonomy" id="45130"/>
    <lineage>
        <taxon>Eukaryota</taxon>
        <taxon>Fungi</taxon>
        <taxon>Dikarya</taxon>
        <taxon>Ascomycota</taxon>
        <taxon>Pezizomycotina</taxon>
        <taxon>Dothideomycetes</taxon>
        <taxon>Pleosporomycetidae</taxon>
        <taxon>Pleosporales</taxon>
        <taxon>Pleosporineae</taxon>
        <taxon>Pleosporaceae</taxon>
        <taxon>Bipolaris</taxon>
    </lineage>
</organism>
<reference evidence="2" key="1">
    <citation type="submission" date="2019-11" db="EMBL/GenBank/DDBJ databases">
        <title>Bipolaris sorokiniana Genome sequencing.</title>
        <authorList>
            <person name="Wang H."/>
        </authorList>
    </citation>
    <scope>NUCLEOTIDE SEQUENCE</scope>
</reference>